<keyword evidence="5" id="KW-0597">Phosphoprotein</keyword>
<organism evidence="8 9">
    <name type="scientific">Xenopus laevis</name>
    <name type="common">African clawed frog</name>
    <dbReference type="NCBI Taxonomy" id="8355"/>
    <lineage>
        <taxon>Eukaryota</taxon>
        <taxon>Metazoa</taxon>
        <taxon>Chordata</taxon>
        <taxon>Craniata</taxon>
        <taxon>Vertebrata</taxon>
        <taxon>Euteleostomi</taxon>
        <taxon>Amphibia</taxon>
        <taxon>Batrachia</taxon>
        <taxon>Anura</taxon>
        <taxon>Pipoidea</taxon>
        <taxon>Pipidae</taxon>
        <taxon>Xenopodinae</taxon>
        <taxon>Xenopus</taxon>
        <taxon>Xenopus</taxon>
    </lineage>
</organism>
<dbReference type="PANTHER" id="PTHR34930:SF4">
    <property type="entry name" value="JUPITER MICROTUBULE ASSOCIATED HOMOLOG 1"/>
    <property type="match status" value="1"/>
</dbReference>
<feature type="compositionally biased region" description="Polar residues" evidence="7">
    <location>
        <begin position="89"/>
        <end position="108"/>
    </location>
</feature>
<evidence type="ECO:0000313" key="9">
    <source>
        <dbReference type="RefSeq" id="XP_018094007.1"/>
    </source>
</evidence>
<dbReference type="OrthoDB" id="10071234at2759"/>
<evidence type="ECO:0000313" key="10">
    <source>
        <dbReference type="Xenbase" id="XB-GENE-17343779"/>
    </source>
</evidence>
<feature type="region of interest" description="Disordered" evidence="7">
    <location>
        <begin position="89"/>
        <end position="161"/>
    </location>
</feature>
<feature type="region of interest" description="Disordered" evidence="7">
    <location>
        <begin position="1"/>
        <end position="49"/>
    </location>
</feature>
<dbReference type="Proteomes" id="UP000186698">
    <property type="component" value="Chromosome 9_10S"/>
</dbReference>
<dbReference type="AlphaFoldDB" id="A0A8J0TZT2"/>
<dbReference type="CTD" id="108702817"/>
<feature type="compositionally biased region" description="Polar residues" evidence="7">
    <location>
        <begin position="1"/>
        <end position="19"/>
    </location>
</feature>
<keyword evidence="4" id="KW-0963">Cytoplasm</keyword>
<dbReference type="AGR" id="Xenbase:XB-GENE-17343779"/>
<keyword evidence="6" id="KW-0539">Nucleus</keyword>
<evidence type="ECO:0000256" key="1">
    <source>
        <dbReference type="ARBA" id="ARBA00004123"/>
    </source>
</evidence>
<evidence type="ECO:0000256" key="6">
    <source>
        <dbReference type="ARBA" id="ARBA00023242"/>
    </source>
</evidence>
<gene>
    <name evidence="9 10" type="primary">jpt1.S</name>
</gene>
<evidence type="ECO:0000256" key="7">
    <source>
        <dbReference type="SAM" id="MobiDB-lite"/>
    </source>
</evidence>
<sequence length="161" mass="16914">MTTTSMFSGLEPNTRSSSRVLMPPGGGSSFSFGVGEAQAQQPTRKHKMASDIFGVLDNEPASTKQAQETGTSDACDDLDSAAQRTCQSEDFSNASGNMSGISKLQQAGRSHFEDTVIKEETAMLETESGKEQSEVAGEPAQPAQAPSRRNPPGGRSTLVLG</sequence>
<dbReference type="PANTHER" id="PTHR34930">
    <property type="entry name" value="GEO05313P1"/>
    <property type="match status" value="1"/>
</dbReference>
<proteinExistence type="inferred from homology"/>
<dbReference type="GO" id="GO:0005737">
    <property type="term" value="C:cytoplasm"/>
    <property type="evidence" value="ECO:0007669"/>
    <property type="project" value="UniProtKB-SubCell"/>
</dbReference>
<dbReference type="KEGG" id="xla:108702817"/>
<evidence type="ECO:0000256" key="4">
    <source>
        <dbReference type="ARBA" id="ARBA00022490"/>
    </source>
</evidence>
<dbReference type="InterPro" id="IPR033335">
    <property type="entry name" value="JUPITER"/>
</dbReference>
<evidence type="ECO:0000256" key="3">
    <source>
        <dbReference type="ARBA" id="ARBA00008329"/>
    </source>
</evidence>
<dbReference type="GO" id="GO:0005634">
    <property type="term" value="C:nucleus"/>
    <property type="evidence" value="ECO:0000318"/>
    <property type="project" value="GO_Central"/>
</dbReference>
<protein>
    <submittedName>
        <fullName evidence="9">Jupiter microtubule associated homolog 1 isoform X1</fullName>
    </submittedName>
</protein>
<reference evidence="9" key="1">
    <citation type="submission" date="2025-08" db="UniProtKB">
        <authorList>
            <consortium name="RefSeq"/>
        </authorList>
    </citation>
    <scope>IDENTIFICATION</scope>
    <source>
        <strain evidence="9">J_2021</strain>
        <tissue evidence="9">Erythrocytes</tissue>
    </source>
</reference>
<evidence type="ECO:0000256" key="2">
    <source>
        <dbReference type="ARBA" id="ARBA00004496"/>
    </source>
</evidence>
<name>A0A8J0TZT2_XENLA</name>
<dbReference type="Xenbase" id="XB-GENE-17343779">
    <property type="gene designation" value="jpt1.S"/>
</dbReference>
<comment type="similarity">
    <text evidence="3">Belongs to the JUPITER family.</text>
</comment>
<dbReference type="RefSeq" id="XP_018094007.1">
    <property type="nucleotide sequence ID" value="XM_018238518.2"/>
</dbReference>
<feature type="compositionally biased region" description="Basic and acidic residues" evidence="7">
    <location>
        <begin position="110"/>
        <end position="133"/>
    </location>
</feature>
<keyword evidence="8" id="KW-1185">Reference proteome</keyword>
<dbReference type="GeneID" id="108702817"/>
<accession>A0A8J0TZT2</accession>
<comment type="subcellular location">
    <subcellularLocation>
        <location evidence="2">Cytoplasm</location>
    </subcellularLocation>
    <subcellularLocation>
        <location evidence="1">Nucleus</location>
    </subcellularLocation>
</comment>
<evidence type="ECO:0000313" key="8">
    <source>
        <dbReference type="Proteomes" id="UP000186698"/>
    </source>
</evidence>
<evidence type="ECO:0000256" key="5">
    <source>
        <dbReference type="ARBA" id="ARBA00022553"/>
    </source>
</evidence>